<dbReference type="AlphaFoldDB" id="A0A0D9QGX6"/>
<dbReference type="RefSeq" id="XP_012337212.1">
    <property type="nucleotide sequence ID" value="XM_012481789.1"/>
</dbReference>
<dbReference type="InterPro" id="IPR044885">
    <property type="entry name" value="PRESA_N_sf"/>
</dbReference>
<dbReference type="Gene3D" id="6.10.280.180">
    <property type="entry name" value="Plasmodium RESA, N-terminal helical domain"/>
    <property type="match status" value="1"/>
</dbReference>
<dbReference type="PANTHER" id="PTHR36193:SF23">
    <property type="entry name" value="PHISTB DOMAIN-CONTAINING RESA-LIKE PROTEIN 1"/>
    <property type="match status" value="1"/>
</dbReference>
<dbReference type="VEuPathDB" id="PlasmoDB:AK88_04179"/>
<keyword evidence="3" id="KW-1185">Reference proteome</keyword>
<gene>
    <name evidence="2" type="ORF">AK88_04179</name>
</gene>
<dbReference type="InterPro" id="IPR019111">
    <property type="entry name" value="PRESA_N"/>
</dbReference>
<dbReference type="GeneID" id="24269493"/>
<name>A0A0D9QGX6_PLAFR</name>
<dbReference type="Proteomes" id="UP000054561">
    <property type="component" value="Unassembled WGS sequence"/>
</dbReference>
<evidence type="ECO:0000259" key="1">
    <source>
        <dbReference type="Pfam" id="PF09687"/>
    </source>
</evidence>
<proteinExistence type="predicted"/>
<dbReference type="Pfam" id="PF09687">
    <property type="entry name" value="PRESAN"/>
    <property type="match status" value="1"/>
</dbReference>
<dbReference type="OrthoDB" id="382607at2759"/>
<evidence type="ECO:0000313" key="2">
    <source>
        <dbReference type="EMBL" id="KJP86208.1"/>
    </source>
</evidence>
<evidence type="ECO:0000313" key="3">
    <source>
        <dbReference type="Proteomes" id="UP000054561"/>
    </source>
</evidence>
<sequence>MLKKKTNKKMKKTNKEAQNMDNLFYTENGQVNNEENVIRKSEVGGVKRKVGTQAVIVEDLHTWKDLDEGELIIKIKTLNGLISSDLMYSIWNSVYNIMRNKCFYREEKIWVFCEKIANSYRVPKESKMNIWSKVYYQMKEETIKTEKLEFNKIYPFIDNGMCEHEVFIKFIFDELELWKKKMKSIQSKWMHLLFLNLKFYRTRNMILLNRL</sequence>
<protein>
    <recommendedName>
        <fullName evidence="1">Plasmodium RESA N-terminal domain-containing protein</fullName>
    </recommendedName>
</protein>
<reference evidence="2 3" key="1">
    <citation type="submission" date="2014-03" db="EMBL/GenBank/DDBJ databases">
        <title>The Genome Sequence of Plasmodium fragile nilgiri.</title>
        <authorList>
            <consortium name="The Broad Institute Genomics Platform"/>
            <consortium name="The Broad Institute Genome Sequencing Center for Infectious Disease"/>
            <person name="Neafsey D."/>
            <person name="Duraisingh M."/>
            <person name="Young S.K."/>
            <person name="Zeng Q."/>
            <person name="Gargeya S."/>
            <person name="Abouelleil A."/>
            <person name="Alvarado L."/>
            <person name="Chapman S.B."/>
            <person name="Gainer-Dewar J."/>
            <person name="Goldberg J."/>
            <person name="Griggs A."/>
            <person name="Gujja S."/>
            <person name="Hansen M."/>
            <person name="Howarth C."/>
            <person name="Imamovic A."/>
            <person name="Larimer J."/>
            <person name="Pearson M."/>
            <person name="Poon T.W."/>
            <person name="Priest M."/>
            <person name="Roberts A."/>
            <person name="Saif S."/>
            <person name="Shea T."/>
            <person name="Sykes S."/>
            <person name="Wortman J."/>
            <person name="Nusbaum C."/>
            <person name="Birren B."/>
        </authorList>
    </citation>
    <scope>NUCLEOTIDE SEQUENCE [LARGE SCALE GENOMIC DNA]</scope>
    <source>
        <strain evidence="3">nilgiri</strain>
    </source>
</reference>
<dbReference type="EMBL" id="KQ001699">
    <property type="protein sequence ID" value="KJP86208.1"/>
    <property type="molecule type" value="Genomic_DNA"/>
</dbReference>
<accession>A0A0D9QGX6</accession>
<organism evidence="2 3">
    <name type="scientific">Plasmodium fragile</name>
    <dbReference type="NCBI Taxonomy" id="5857"/>
    <lineage>
        <taxon>Eukaryota</taxon>
        <taxon>Sar</taxon>
        <taxon>Alveolata</taxon>
        <taxon>Apicomplexa</taxon>
        <taxon>Aconoidasida</taxon>
        <taxon>Haemosporida</taxon>
        <taxon>Plasmodiidae</taxon>
        <taxon>Plasmodium</taxon>
        <taxon>Plasmodium (Plasmodium)</taxon>
    </lineage>
</organism>
<feature type="domain" description="Plasmodium RESA N-terminal" evidence="1">
    <location>
        <begin position="66"/>
        <end position="189"/>
    </location>
</feature>
<dbReference type="PANTHER" id="PTHR36193">
    <property type="entry name" value="PHISTB DOMAIN-CONTAINING RESA-LIKE PROTEIN 1"/>
    <property type="match status" value="1"/>
</dbReference>